<evidence type="ECO:0008006" key="4">
    <source>
        <dbReference type="Google" id="ProtNLM"/>
    </source>
</evidence>
<dbReference type="SUPFAM" id="SSF53474">
    <property type="entry name" value="alpha/beta-Hydrolases"/>
    <property type="match status" value="1"/>
</dbReference>
<keyword evidence="1" id="KW-0812">Transmembrane</keyword>
<keyword evidence="1" id="KW-0472">Membrane</keyword>
<comment type="caution">
    <text evidence="2">The sequence shown here is derived from an EMBL/GenBank/DDBJ whole genome shotgun (WGS) entry which is preliminary data.</text>
</comment>
<organism evidence="2 3">
    <name type="scientific">Hymenobacter lucidus</name>
    <dbReference type="NCBI Taxonomy" id="2880930"/>
    <lineage>
        <taxon>Bacteria</taxon>
        <taxon>Pseudomonadati</taxon>
        <taxon>Bacteroidota</taxon>
        <taxon>Cytophagia</taxon>
        <taxon>Cytophagales</taxon>
        <taxon>Hymenobacteraceae</taxon>
        <taxon>Hymenobacter</taxon>
    </lineage>
</organism>
<keyword evidence="3" id="KW-1185">Reference proteome</keyword>
<evidence type="ECO:0000256" key="1">
    <source>
        <dbReference type="SAM" id="Phobius"/>
    </source>
</evidence>
<keyword evidence="1" id="KW-1133">Transmembrane helix</keyword>
<feature type="transmembrane region" description="Helical" evidence="1">
    <location>
        <begin position="114"/>
        <end position="135"/>
    </location>
</feature>
<protein>
    <recommendedName>
        <fullName evidence="4">Alpha/beta hydrolase</fullName>
    </recommendedName>
</protein>
<proteinExistence type="predicted"/>
<dbReference type="Proteomes" id="UP001165296">
    <property type="component" value="Unassembled WGS sequence"/>
</dbReference>
<dbReference type="RefSeq" id="WP_226180679.1">
    <property type="nucleotide sequence ID" value="NZ_JAJADR010000015.1"/>
</dbReference>
<sequence length="419" mass="47274">MTQIPKQAVLLIHGIGEQRPMDTLRGFVDMIWKRNPDVHHAHAATGVFSKPDDISGSYELRRLTTTKDRNGVRTDFFEFYWAHMMEGTTMGHVLPWLKHLLLRRPGSLPRALQGAWWVLTGIVLVALFFWLLTALPESWRFWHLPKWISAAIGLLATLALAPVLKKFVGDAARYLTPLPINIHRRQEIRAKGVEVLNKLHESGEYQRIILAGHSLGSVIGYDILTHAWPAYAEQAQPLAHPVLNQLEDLLQSSGLEIDAYQHAQLALGNELRANGCAWLVTDFITMGSPLAHAEVLMAINREDLHSKQAERELPTCPPQLEASRFSYPPASKVRRLHYAAVFGPTRWSNVYFPARAIVYGDVIGGPLRNVFGLGIRDCPVRTSIWGGFLSHTNYWTPENKQTTGEHIQVLQRVINLLNE</sequence>
<evidence type="ECO:0000313" key="2">
    <source>
        <dbReference type="EMBL" id="MCB2411122.1"/>
    </source>
</evidence>
<feature type="transmembrane region" description="Helical" evidence="1">
    <location>
        <begin position="147"/>
        <end position="164"/>
    </location>
</feature>
<dbReference type="EMBL" id="JAJADR010000015">
    <property type="protein sequence ID" value="MCB2411122.1"/>
    <property type="molecule type" value="Genomic_DNA"/>
</dbReference>
<reference evidence="2" key="1">
    <citation type="submission" date="2021-10" db="EMBL/GenBank/DDBJ databases">
        <authorList>
            <person name="Dean J.D."/>
            <person name="Kim M.K."/>
            <person name="Newey C.N."/>
            <person name="Stoker T.S."/>
            <person name="Thompson D.W."/>
            <person name="Grose J.H."/>
        </authorList>
    </citation>
    <scope>NUCLEOTIDE SEQUENCE</scope>
    <source>
        <strain evidence="2">BT178</strain>
    </source>
</reference>
<gene>
    <name evidence="2" type="ORF">LGH74_24255</name>
</gene>
<dbReference type="InterPro" id="IPR029058">
    <property type="entry name" value="AB_hydrolase_fold"/>
</dbReference>
<name>A0ABS8AZ90_9BACT</name>
<evidence type="ECO:0000313" key="3">
    <source>
        <dbReference type="Proteomes" id="UP001165296"/>
    </source>
</evidence>
<accession>A0ABS8AZ90</accession>